<feature type="transmembrane region" description="Helical" evidence="1">
    <location>
        <begin position="209"/>
        <end position="227"/>
    </location>
</feature>
<organism evidence="2 3">
    <name type="scientific">Periplaneta americana</name>
    <name type="common">American cockroach</name>
    <name type="synonym">Blatta americana</name>
    <dbReference type="NCBI Taxonomy" id="6978"/>
    <lineage>
        <taxon>Eukaryota</taxon>
        <taxon>Metazoa</taxon>
        <taxon>Ecdysozoa</taxon>
        <taxon>Arthropoda</taxon>
        <taxon>Hexapoda</taxon>
        <taxon>Insecta</taxon>
        <taxon>Pterygota</taxon>
        <taxon>Neoptera</taxon>
        <taxon>Polyneoptera</taxon>
        <taxon>Dictyoptera</taxon>
        <taxon>Blattodea</taxon>
        <taxon>Blattoidea</taxon>
        <taxon>Blattidae</taxon>
        <taxon>Blattinae</taxon>
        <taxon>Periplaneta</taxon>
    </lineage>
</organism>
<keyword evidence="3" id="KW-1185">Reference proteome</keyword>
<dbReference type="Proteomes" id="UP001148838">
    <property type="component" value="Unassembled WGS sequence"/>
</dbReference>
<comment type="caution">
    <text evidence="2">The sequence shown here is derived from an EMBL/GenBank/DDBJ whole genome shotgun (WGS) entry which is preliminary data.</text>
</comment>
<gene>
    <name evidence="2" type="ORF">ANN_18201</name>
</gene>
<feature type="transmembrane region" description="Helical" evidence="1">
    <location>
        <begin position="233"/>
        <end position="253"/>
    </location>
</feature>
<proteinExistence type="predicted"/>
<sequence>MRDGATRGKGKAHATRGECTRNCCMRSKGEWTFPTLPEMRRSGDIQIILYTPVEGSRNYDFAIKEEAPANSSRVFQLFSQKEQRLKVFENKVLRKIFGTEKDEVTGERRKLHSAELHSLYSSPDIIRNVKSRRLRWAGHVALFDMVTERIPEAWSRYAERLSVEGCSVQRNKEKVLVPVQVEMTVVIVVQTKVVIVAQTKVMIVVKTKVMIVVEMTVVIVVQTKVVIVAQTKVVIVVKTKVVIVVEMTVVVVVQTKVVIVVKTKVVIVVEMTVVIVVQTKVVIVAQTKVVIVVEMTVVVVVQTKVVIVVEMKVVFMVQDRVVIVVEMTDVVAVQTTGEDGKVTLKGWKAVDDLNKCSITGQLLNAQWDFPSSLNLLQELERITRFNACQGDDVMVMMMMMMMMMMMKI</sequence>
<accession>A0ABQ8SQ71</accession>
<evidence type="ECO:0000313" key="2">
    <source>
        <dbReference type="EMBL" id="KAJ4435585.1"/>
    </source>
</evidence>
<feature type="transmembrane region" description="Helical" evidence="1">
    <location>
        <begin position="289"/>
        <end position="309"/>
    </location>
</feature>
<reference evidence="2 3" key="1">
    <citation type="journal article" date="2022" name="Allergy">
        <title>Genome assembly and annotation of Periplaneta americana reveal a comprehensive cockroach allergen profile.</title>
        <authorList>
            <person name="Wang L."/>
            <person name="Xiong Q."/>
            <person name="Saelim N."/>
            <person name="Wang L."/>
            <person name="Nong W."/>
            <person name="Wan A.T."/>
            <person name="Shi M."/>
            <person name="Liu X."/>
            <person name="Cao Q."/>
            <person name="Hui J.H.L."/>
            <person name="Sookrung N."/>
            <person name="Leung T.F."/>
            <person name="Tungtrongchitr A."/>
            <person name="Tsui S.K.W."/>
        </authorList>
    </citation>
    <scope>NUCLEOTIDE SEQUENCE [LARGE SCALE GENOMIC DNA]</scope>
    <source>
        <strain evidence="2">PWHHKU_190912</strain>
    </source>
</reference>
<feature type="transmembrane region" description="Helical" evidence="1">
    <location>
        <begin position="265"/>
        <end position="283"/>
    </location>
</feature>
<keyword evidence="1" id="KW-1133">Transmembrane helix</keyword>
<evidence type="ECO:0000313" key="3">
    <source>
        <dbReference type="Proteomes" id="UP001148838"/>
    </source>
</evidence>
<keyword evidence="1" id="KW-0812">Transmembrane</keyword>
<name>A0ABQ8SQ71_PERAM</name>
<evidence type="ECO:0000256" key="1">
    <source>
        <dbReference type="SAM" id="Phobius"/>
    </source>
</evidence>
<dbReference type="EMBL" id="JAJSOF020000023">
    <property type="protein sequence ID" value="KAJ4435585.1"/>
    <property type="molecule type" value="Genomic_DNA"/>
</dbReference>
<keyword evidence="1" id="KW-0472">Membrane</keyword>
<protein>
    <submittedName>
        <fullName evidence="2">Uncharacterized protein</fullName>
    </submittedName>
</protein>